<gene>
    <name evidence="2" type="ORF">SAMN04487977_102479</name>
</gene>
<sequence length="221" mass="25632">MECFNIDNYLEKLILRCKESFGERLVYAGLQGSYLRGEATENSDIDVMIVIDGFSVEDMKTYRDILKDVGWCEKSCGFICGKDDLANWNPLEALQLKYTTKDLFGKLENLLPPATRQDEVNYVKISLGNFYHENCHRYIHGGQEKSRNKLRASCKQLYFVIQNLHYLESGNFLLKKSDLKATVSAQDREMLCIPELPDDYDFEKTYEAVITWCQKAFARIK</sequence>
<evidence type="ECO:0000313" key="2">
    <source>
        <dbReference type="EMBL" id="SEQ09768.1"/>
    </source>
</evidence>
<proteinExistence type="predicted"/>
<protein>
    <recommendedName>
        <fullName evidence="1">Polymerase nucleotidyl transferase domain-containing protein</fullName>
    </recommendedName>
</protein>
<evidence type="ECO:0000259" key="1">
    <source>
        <dbReference type="Pfam" id="PF01909"/>
    </source>
</evidence>
<dbReference type="EMBL" id="FOFU01000002">
    <property type="protein sequence ID" value="SEQ09768.1"/>
    <property type="molecule type" value="Genomic_DNA"/>
</dbReference>
<dbReference type="InterPro" id="IPR002934">
    <property type="entry name" value="Polymerase_NTP_transf_dom"/>
</dbReference>
<feature type="domain" description="Polymerase nucleotidyl transferase" evidence="1">
    <location>
        <begin position="11"/>
        <end position="58"/>
    </location>
</feature>
<dbReference type="AlphaFoldDB" id="A0A1H9DAK5"/>
<keyword evidence="3" id="KW-1185">Reference proteome</keyword>
<dbReference type="STRING" id="163.SAMN04487775_11173"/>
<dbReference type="CDD" id="cd05403">
    <property type="entry name" value="NT_KNTase_like"/>
    <property type="match status" value="1"/>
</dbReference>
<accession>A0A1H9DAK5</accession>
<dbReference type="RefSeq" id="WP_074641690.1">
    <property type="nucleotide sequence ID" value="NZ_FOFU01000002.1"/>
</dbReference>
<dbReference type="Pfam" id="PF01909">
    <property type="entry name" value="NTP_transf_2"/>
    <property type="match status" value="1"/>
</dbReference>
<reference evidence="2 3" key="1">
    <citation type="submission" date="2016-10" db="EMBL/GenBank/DDBJ databases">
        <authorList>
            <person name="de Groot N.N."/>
        </authorList>
    </citation>
    <scope>NUCLEOTIDE SEQUENCE [LARGE SCALE GENOMIC DNA]</scope>
    <source>
        <strain evidence="2 3">B25</strain>
    </source>
</reference>
<dbReference type="SUPFAM" id="SSF81301">
    <property type="entry name" value="Nucleotidyltransferase"/>
    <property type="match status" value="1"/>
</dbReference>
<evidence type="ECO:0000313" key="3">
    <source>
        <dbReference type="Proteomes" id="UP000182360"/>
    </source>
</evidence>
<dbReference type="GO" id="GO:0016779">
    <property type="term" value="F:nucleotidyltransferase activity"/>
    <property type="evidence" value="ECO:0007669"/>
    <property type="project" value="InterPro"/>
</dbReference>
<dbReference type="Proteomes" id="UP000182360">
    <property type="component" value="Unassembled WGS sequence"/>
</dbReference>
<organism evidence="2 3">
    <name type="scientific">Treponema bryantii</name>
    <dbReference type="NCBI Taxonomy" id="163"/>
    <lineage>
        <taxon>Bacteria</taxon>
        <taxon>Pseudomonadati</taxon>
        <taxon>Spirochaetota</taxon>
        <taxon>Spirochaetia</taxon>
        <taxon>Spirochaetales</taxon>
        <taxon>Treponemataceae</taxon>
        <taxon>Treponema</taxon>
    </lineage>
</organism>
<dbReference type="InterPro" id="IPR043519">
    <property type="entry name" value="NT_sf"/>
</dbReference>
<name>A0A1H9DAK5_9SPIR</name>
<dbReference type="Gene3D" id="3.30.460.10">
    <property type="entry name" value="Beta Polymerase, domain 2"/>
    <property type="match status" value="1"/>
</dbReference>